<comment type="similarity">
    <text evidence="2">Belongs to the INP2 family.</text>
</comment>
<dbReference type="EMBL" id="JAEUBF010001113">
    <property type="protein sequence ID" value="KAH3672712.1"/>
    <property type="molecule type" value="Genomic_DNA"/>
</dbReference>
<dbReference type="Proteomes" id="UP000769528">
    <property type="component" value="Unassembled WGS sequence"/>
</dbReference>
<dbReference type="AlphaFoldDB" id="A0A9P8PIZ8"/>
<keyword evidence="6" id="KW-0472">Membrane</keyword>
<evidence type="ECO:0000313" key="12">
    <source>
        <dbReference type="Proteomes" id="UP000769528"/>
    </source>
</evidence>
<feature type="domain" description="Myosin-binding" evidence="10">
    <location>
        <begin position="191"/>
        <end position="428"/>
    </location>
</feature>
<keyword evidence="7" id="KW-0675">Receptor</keyword>
<reference evidence="11" key="2">
    <citation type="submission" date="2021-01" db="EMBL/GenBank/DDBJ databases">
        <authorList>
            <person name="Schikora-Tamarit M.A."/>
        </authorList>
    </citation>
    <scope>NUCLEOTIDE SEQUENCE</scope>
    <source>
        <strain evidence="11">CBS6341</strain>
    </source>
</reference>
<protein>
    <recommendedName>
        <fullName evidence="3">Inheritance of peroxisomes protein 2</fullName>
    </recommendedName>
</protein>
<keyword evidence="5" id="KW-1133">Transmembrane helix</keyword>
<dbReference type="OrthoDB" id="4089780at2759"/>
<evidence type="ECO:0000256" key="5">
    <source>
        <dbReference type="ARBA" id="ARBA00022989"/>
    </source>
</evidence>
<keyword evidence="12" id="KW-1185">Reference proteome</keyword>
<feature type="region of interest" description="Disordered" evidence="9">
    <location>
        <begin position="642"/>
        <end position="661"/>
    </location>
</feature>
<dbReference type="GO" id="GO:0005778">
    <property type="term" value="C:peroxisomal membrane"/>
    <property type="evidence" value="ECO:0007669"/>
    <property type="project" value="UniProtKB-SubCell"/>
</dbReference>
<organism evidence="11 12">
    <name type="scientific">Wickerhamomyces mucosus</name>
    <dbReference type="NCBI Taxonomy" id="1378264"/>
    <lineage>
        <taxon>Eukaryota</taxon>
        <taxon>Fungi</taxon>
        <taxon>Dikarya</taxon>
        <taxon>Ascomycota</taxon>
        <taxon>Saccharomycotina</taxon>
        <taxon>Saccharomycetes</taxon>
        <taxon>Phaffomycetales</taxon>
        <taxon>Wickerhamomycetaceae</taxon>
        <taxon>Wickerhamomyces</taxon>
    </lineage>
</organism>
<proteinExistence type="inferred from homology"/>
<dbReference type="GO" id="GO:0045033">
    <property type="term" value="P:peroxisome inheritance"/>
    <property type="evidence" value="ECO:0007669"/>
    <property type="project" value="InterPro"/>
</dbReference>
<evidence type="ECO:0000256" key="3">
    <source>
        <dbReference type="ARBA" id="ARBA00021399"/>
    </source>
</evidence>
<evidence type="ECO:0000256" key="8">
    <source>
        <dbReference type="ARBA" id="ARBA00023180"/>
    </source>
</evidence>
<evidence type="ECO:0000313" key="11">
    <source>
        <dbReference type="EMBL" id="KAH3672712.1"/>
    </source>
</evidence>
<evidence type="ECO:0000256" key="7">
    <source>
        <dbReference type="ARBA" id="ARBA00023170"/>
    </source>
</evidence>
<name>A0A9P8PIZ8_9ASCO</name>
<dbReference type="GO" id="GO:0017022">
    <property type="term" value="F:myosin binding"/>
    <property type="evidence" value="ECO:0007669"/>
    <property type="project" value="InterPro"/>
</dbReference>
<dbReference type="PROSITE" id="PS00018">
    <property type="entry name" value="EF_HAND_1"/>
    <property type="match status" value="1"/>
</dbReference>
<evidence type="ECO:0000256" key="4">
    <source>
        <dbReference type="ARBA" id="ARBA00022692"/>
    </source>
</evidence>
<keyword evidence="4" id="KW-0812">Transmembrane</keyword>
<evidence type="ECO:0000259" key="10">
    <source>
        <dbReference type="Pfam" id="PF12632"/>
    </source>
</evidence>
<dbReference type="PRINTS" id="PR02104">
    <property type="entry name" value="INPROXISOME2"/>
</dbReference>
<gene>
    <name evidence="11" type="ORF">WICMUC_004118</name>
</gene>
<dbReference type="InterPro" id="IPR026235">
    <property type="entry name" value="INP2"/>
</dbReference>
<evidence type="ECO:0000256" key="1">
    <source>
        <dbReference type="ARBA" id="ARBA00004549"/>
    </source>
</evidence>
<dbReference type="InterPro" id="IPR018247">
    <property type="entry name" value="EF_Hand_1_Ca_BS"/>
</dbReference>
<comment type="subcellular location">
    <subcellularLocation>
        <location evidence="1">Peroxisome membrane</location>
        <topology evidence="1">Single-pass membrane protein</topology>
    </subcellularLocation>
</comment>
<dbReference type="Pfam" id="PF12632">
    <property type="entry name" value="Vezatin"/>
    <property type="match status" value="1"/>
</dbReference>
<sequence length="683" mass="79177">MTDSELRNLFNIPFKRKIPNLSTSRIPNDQNDTLLDFGIDNEDYRSFSSPTLINEFHSGSQFFDDIDAESTVIQQPSEFKGWGIHQMRNVQNTMNSLKCIQKLWSILKRSIDNNREKTQMFFDEFRYMLVTSQLLEETILISNFYDGLRRKESQILIEKSKDLHYGEISKLTSIYHLKINERDHQSLIKMVLLIKHLKLSKIKQIYKKFIIAIILLKLQSIIQFNFLISDIVENSLVSNLKKFISSYQKFDLNSQKLFNNYKELELFSNIIPKPEKTNVMKPNSGSKSIYEIIYSTLTISLDSLSNSLKVLLPLVNHPDLEKFMGIYSINLIDINYLIDGKEDSIDNVIQLEEKFNKFKKLRRLYLVILLSMNVTTSSDSNFTFEKISKIFKPQNVSQYKTLNWKLIAISSEINILNQVNETLFLSLNRYIVQNRFSSKRNSERFQHDTSCMSELTFDLSEKLKKVILDLKTITNIEDFNKIGNSLDDIKSMYDNKSIAMKGPISHKSKRLSLQSHQLRSFTSPINQSTSTNKKGKRLSSGLPIPLVTVFEDNKEEFLNSSVSYDDTYINTTSNNSLNHEIDLGYIDALISNDTSVLISNKDGDTSYEDDDNDRNDVMTNEELKRKLEISFSKLSGNFNEDTVKDRASDRDKNTMNDPINDSINTMLKDESFINELKLVLHKD</sequence>
<evidence type="ECO:0000256" key="2">
    <source>
        <dbReference type="ARBA" id="ARBA00007231"/>
    </source>
</evidence>
<evidence type="ECO:0000256" key="6">
    <source>
        <dbReference type="ARBA" id="ARBA00023136"/>
    </source>
</evidence>
<feature type="compositionally biased region" description="Basic and acidic residues" evidence="9">
    <location>
        <begin position="642"/>
        <end position="654"/>
    </location>
</feature>
<keyword evidence="8" id="KW-0325">Glycoprotein</keyword>
<accession>A0A9P8PIZ8</accession>
<dbReference type="InterPro" id="IPR026859">
    <property type="entry name" value="Myosin-bd"/>
</dbReference>
<evidence type="ECO:0000256" key="9">
    <source>
        <dbReference type="SAM" id="MobiDB-lite"/>
    </source>
</evidence>
<comment type="caution">
    <text evidence="11">The sequence shown here is derived from an EMBL/GenBank/DDBJ whole genome shotgun (WGS) entry which is preliminary data.</text>
</comment>
<reference evidence="11" key="1">
    <citation type="journal article" date="2021" name="Open Biol.">
        <title>Shared evolutionary footprints suggest mitochondrial oxidative damage underlies multiple complex I losses in fungi.</title>
        <authorList>
            <person name="Schikora-Tamarit M.A."/>
            <person name="Marcet-Houben M."/>
            <person name="Nosek J."/>
            <person name="Gabaldon T."/>
        </authorList>
    </citation>
    <scope>NUCLEOTIDE SEQUENCE</scope>
    <source>
        <strain evidence="11">CBS6341</strain>
    </source>
</reference>